<keyword evidence="1" id="KW-0812">Transmembrane</keyword>
<accession>A0AAI9X060</accession>
<proteinExistence type="predicted"/>
<dbReference type="AlphaFoldDB" id="A0AAI9X060"/>
<evidence type="ECO:0000313" key="2">
    <source>
        <dbReference type="EMBL" id="KAI3406774.1"/>
    </source>
</evidence>
<keyword evidence="3" id="KW-1185">Reference proteome</keyword>
<gene>
    <name evidence="2" type="ORF">KGF56_000379</name>
</gene>
<evidence type="ECO:0000313" key="3">
    <source>
        <dbReference type="Proteomes" id="UP001202479"/>
    </source>
</evidence>
<feature type="transmembrane region" description="Helical" evidence="1">
    <location>
        <begin position="23"/>
        <end position="45"/>
    </location>
</feature>
<comment type="caution">
    <text evidence="2">The sequence shown here is derived from an EMBL/GenBank/DDBJ whole genome shotgun (WGS) entry which is preliminary data.</text>
</comment>
<dbReference type="EMBL" id="JAHUZD010000021">
    <property type="protein sequence ID" value="KAI3406774.1"/>
    <property type="molecule type" value="Genomic_DNA"/>
</dbReference>
<evidence type="ECO:0000256" key="1">
    <source>
        <dbReference type="SAM" id="Phobius"/>
    </source>
</evidence>
<name>A0AAI9X060_9ASCO</name>
<dbReference type="GeneID" id="73377996"/>
<protein>
    <submittedName>
        <fullName evidence="2">Uncharacterized protein</fullName>
    </submittedName>
</protein>
<dbReference type="RefSeq" id="XP_049182519.1">
    <property type="nucleotide sequence ID" value="XM_049325141.1"/>
</dbReference>
<sequence length="132" mass="14829">MNYIPPPPKDSDSNTTLTEGSSLYILIPVLIIPILGIFLVILGVTSKGRYWCDRKKKKRMKNNLVGEETSNGHHNLRFNSLHILQPDAVHLKQDDNETLVSTQSNLNLDNGSDLESAVTKVDTEKVYRNVQV</sequence>
<reference evidence="2" key="1">
    <citation type="journal article" date="2022" name="DNA Res.">
        <title>Genome analysis of five recently described species of the CUG-Ser clade uncovers Candida theae as a new hybrid lineage with pathogenic potential in the Candida parapsilosis species complex.</title>
        <authorList>
            <person name="Mixao V."/>
            <person name="Del Olmo V."/>
            <person name="Hegedusova E."/>
            <person name="Saus E."/>
            <person name="Pryszcz L."/>
            <person name="Cillingova A."/>
            <person name="Nosek J."/>
            <person name="Gabaldon T."/>
        </authorList>
    </citation>
    <scope>NUCLEOTIDE SEQUENCE</scope>
    <source>
        <strain evidence="2">CBS 10844</strain>
    </source>
</reference>
<keyword evidence="1" id="KW-0472">Membrane</keyword>
<dbReference type="Proteomes" id="UP001202479">
    <property type="component" value="Unassembled WGS sequence"/>
</dbReference>
<keyword evidence="1" id="KW-1133">Transmembrane helix</keyword>
<organism evidence="2 3">
    <name type="scientific">Candida oxycetoniae</name>
    <dbReference type="NCBI Taxonomy" id="497107"/>
    <lineage>
        <taxon>Eukaryota</taxon>
        <taxon>Fungi</taxon>
        <taxon>Dikarya</taxon>
        <taxon>Ascomycota</taxon>
        <taxon>Saccharomycotina</taxon>
        <taxon>Pichiomycetes</taxon>
        <taxon>Debaryomycetaceae</taxon>
        <taxon>Candida/Lodderomyces clade</taxon>
        <taxon>Candida</taxon>
    </lineage>
</organism>